<evidence type="ECO:0000313" key="3">
    <source>
        <dbReference type="Proteomes" id="UP001162156"/>
    </source>
</evidence>
<feature type="transmembrane region" description="Helical" evidence="1">
    <location>
        <begin position="48"/>
        <end position="72"/>
    </location>
</feature>
<organism evidence="2 3">
    <name type="scientific">Rhamnusium bicolor</name>
    <dbReference type="NCBI Taxonomy" id="1586634"/>
    <lineage>
        <taxon>Eukaryota</taxon>
        <taxon>Metazoa</taxon>
        <taxon>Ecdysozoa</taxon>
        <taxon>Arthropoda</taxon>
        <taxon>Hexapoda</taxon>
        <taxon>Insecta</taxon>
        <taxon>Pterygota</taxon>
        <taxon>Neoptera</taxon>
        <taxon>Endopterygota</taxon>
        <taxon>Coleoptera</taxon>
        <taxon>Polyphaga</taxon>
        <taxon>Cucujiformia</taxon>
        <taxon>Chrysomeloidea</taxon>
        <taxon>Cerambycidae</taxon>
        <taxon>Lepturinae</taxon>
        <taxon>Rhagiini</taxon>
        <taxon>Rhamnusium</taxon>
    </lineage>
</organism>
<evidence type="ECO:0000313" key="2">
    <source>
        <dbReference type="EMBL" id="KAJ8942092.1"/>
    </source>
</evidence>
<name>A0AAV8XUJ0_9CUCU</name>
<keyword evidence="1" id="KW-1133">Transmembrane helix</keyword>
<sequence length="116" mass="13468">MGEREAKFTTGDFNQVVLQNVTKAQIKIRTKKDNVAGNEIHNLTNIQYLFYLFNELFLKYVHLIVVCARFFIAQGNVFTSEIILNLCLFNPYLLGIIDLFEGYSRKLLVSKESNHF</sequence>
<keyword evidence="1" id="KW-0812">Transmembrane</keyword>
<keyword evidence="3" id="KW-1185">Reference proteome</keyword>
<comment type="caution">
    <text evidence="2">The sequence shown here is derived from an EMBL/GenBank/DDBJ whole genome shotgun (WGS) entry which is preliminary data.</text>
</comment>
<dbReference type="EMBL" id="JANEYF010002805">
    <property type="protein sequence ID" value="KAJ8942092.1"/>
    <property type="molecule type" value="Genomic_DNA"/>
</dbReference>
<keyword evidence="1" id="KW-0472">Membrane</keyword>
<reference evidence="2" key="1">
    <citation type="journal article" date="2023" name="Insect Mol. Biol.">
        <title>Genome sequencing provides insights into the evolution of gene families encoding plant cell wall-degrading enzymes in longhorned beetles.</title>
        <authorList>
            <person name="Shin N.R."/>
            <person name="Okamura Y."/>
            <person name="Kirsch R."/>
            <person name="Pauchet Y."/>
        </authorList>
    </citation>
    <scope>NUCLEOTIDE SEQUENCE</scope>
    <source>
        <strain evidence="2">RBIC_L_NR</strain>
    </source>
</reference>
<evidence type="ECO:0000256" key="1">
    <source>
        <dbReference type="SAM" id="Phobius"/>
    </source>
</evidence>
<accession>A0AAV8XUJ0</accession>
<protein>
    <submittedName>
        <fullName evidence="2">Uncharacterized protein</fullName>
    </submittedName>
</protein>
<dbReference type="Proteomes" id="UP001162156">
    <property type="component" value="Unassembled WGS sequence"/>
</dbReference>
<proteinExistence type="predicted"/>
<gene>
    <name evidence="2" type="ORF">NQ314_010165</name>
</gene>
<dbReference type="AlphaFoldDB" id="A0AAV8XUJ0"/>
<feature type="transmembrane region" description="Helical" evidence="1">
    <location>
        <begin position="78"/>
        <end position="100"/>
    </location>
</feature>